<dbReference type="GeneID" id="2870114"/>
<dbReference type="EMBL" id="BN001304">
    <property type="protein sequence ID" value="CBF79226.1"/>
    <property type="molecule type" value="Genomic_DNA"/>
</dbReference>
<reference evidence="5" key="1">
    <citation type="journal article" date="2005" name="Nature">
        <title>Sequencing of Aspergillus nidulans and comparative analysis with A. fumigatus and A. oryzae.</title>
        <authorList>
            <person name="Galagan J.E."/>
            <person name="Calvo S.E."/>
            <person name="Cuomo C."/>
            <person name="Ma L.J."/>
            <person name="Wortman J.R."/>
            <person name="Batzoglou S."/>
            <person name="Lee S.I."/>
            <person name="Basturkmen M."/>
            <person name="Spevak C.C."/>
            <person name="Clutterbuck J."/>
            <person name="Kapitonov V."/>
            <person name="Jurka J."/>
            <person name="Scazzocchio C."/>
            <person name="Farman M."/>
            <person name="Butler J."/>
            <person name="Purcell S."/>
            <person name="Harris S."/>
            <person name="Braus G.H."/>
            <person name="Draht O."/>
            <person name="Busch S."/>
            <person name="D'Enfert C."/>
            <person name="Bouchier C."/>
            <person name="Goldman G.H."/>
            <person name="Bell-Pedersen D."/>
            <person name="Griffiths-Jones S."/>
            <person name="Doonan J.H."/>
            <person name="Yu J."/>
            <person name="Vienken K."/>
            <person name="Pain A."/>
            <person name="Freitag M."/>
            <person name="Selker E.U."/>
            <person name="Archer D.B."/>
            <person name="Penalva M.A."/>
            <person name="Oakley B.R."/>
            <person name="Momany M."/>
            <person name="Tanaka T."/>
            <person name="Kumagai T."/>
            <person name="Asai K."/>
            <person name="Machida M."/>
            <person name="Nierman W.C."/>
            <person name="Denning D.W."/>
            <person name="Caddick M."/>
            <person name="Hynes M."/>
            <person name="Paoletti M."/>
            <person name="Fischer R."/>
            <person name="Miller B."/>
            <person name="Dyer P."/>
            <person name="Sachs M.S."/>
            <person name="Osmani S.A."/>
            <person name="Birren B.W."/>
        </authorList>
    </citation>
    <scope>NUCLEOTIDE SEQUENCE [LARGE SCALE GENOMIC DNA]</scope>
    <source>
        <strain evidence="5">FGSC A4 / ATCC 38163 / CBS 112.46 / NRRL 194 / M139</strain>
    </source>
</reference>
<dbReference type="RefSeq" id="XP_664633.1">
    <property type="nucleotide sequence ID" value="XM_659541.1"/>
</dbReference>
<dbReference type="SUPFAM" id="SSF52540">
    <property type="entry name" value="P-loop containing nucleoside triphosphate hydrolases"/>
    <property type="match status" value="1"/>
</dbReference>
<evidence type="ECO:0000313" key="4">
    <source>
        <dbReference type="EMBL" id="CBF79226.1"/>
    </source>
</evidence>
<dbReference type="HOGENOM" id="CLU_008681_1_0_1"/>
<dbReference type="FunCoup" id="Q5AXF1">
    <property type="interactions" value="799"/>
</dbReference>
<dbReference type="GO" id="GO:0005737">
    <property type="term" value="C:cytoplasm"/>
    <property type="evidence" value="ECO:0000318"/>
    <property type="project" value="GO_Central"/>
</dbReference>
<reference evidence="5" key="2">
    <citation type="journal article" date="2009" name="Fungal Genet. Biol.">
        <title>The 2008 update of the Aspergillus nidulans genome annotation: a community effort.</title>
        <authorList>
            <person name="Wortman J.R."/>
            <person name="Gilsenan J.M."/>
            <person name="Joardar V."/>
            <person name="Deegan J."/>
            <person name="Clutterbuck J."/>
            <person name="Andersen M.R."/>
            <person name="Archer D."/>
            <person name="Bencina M."/>
            <person name="Braus G."/>
            <person name="Coutinho P."/>
            <person name="von Dohren H."/>
            <person name="Doonan J."/>
            <person name="Driessen A.J."/>
            <person name="Durek P."/>
            <person name="Espeso E."/>
            <person name="Fekete E."/>
            <person name="Flipphi M."/>
            <person name="Estrada C.G."/>
            <person name="Geysens S."/>
            <person name="Goldman G."/>
            <person name="de Groot P.W."/>
            <person name="Hansen K."/>
            <person name="Harris S.D."/>
            <person name="Heinekamp T."/>
            <person name="Helmstaedt K."/>
            <person name="Henrissat B."/>
            <person name="Hofmann G."/>
            <person name="Homan T."/>
            <person name="Horio T."/>
            <person name="Horiuchi H."/>
            <person name="James S."/>
            <person name="Jones M."/>
            <person name="Karaffa L."/>
            <person name="Karanyi Z."/>
            <person name="Kato M."/>
            <person name="Keller N."/>
            <person name="Kelly D.E."/>
            <person name="Kiel J.A."/>
            <person name="Kim J.M."/>
            <person name="van der Klei I.J."/>
            <person name="Klis F.M."/>
            <person name="Kovalchuk A."/>
            <person name="Krasevec N."/>
            <person name="Kubicek C.P."/>
            <person name="Liu B."/>
            <person name="Maccabe A."/>
            <person name="Meyer V."/>
            <person name="Mirabito P."/>
            <person name="Miskei M."/>
            <person name="Mos M."/>
            <person name="Mullins J."/>
            <person name="Nelson D.R."/>
            <person name="Nielsen J."/>
            <person name="Oakley B.R."/>
            <person name="Osmani S.A."/>
            <person name="Pakula T."/>
            <person name="Paszewski A."/>
            <person name="Paulsen I."/>
            <person name="Pilsyk S."/>
            <person name="Pocsi I."/>
            <person name="Punt P.J."/>
            <person name="Ram A.F."/>
            <person name="Ren Q."/>
            <person name="Robellet X."/>
            <person name="Robson G."/>
            <person name="Seiboth B."/>
            <person name="van Solingen P."/>
            <person name="Specht T."/>
            <person name="Sun J."/>
            <person name="Taheri-Talesh N."/>
            <person name="Takeshita N."/>
            <person name="Ussery D."/>
            <person name="vanKuyk P.A."/>
            <person name="Visser H."/>
            <person name="van de Vondervoort P.J."/>
            <person name="de Vries R.P."/>
            <person name="Walton J."/>
            <person name="Xiang X."/>
            <person name="Xiong Y."/>
            <person name="Zeng A.P."/>
            <person name="Brandt B.W."/>
            <person name="Cornell M.J."/>
            <person name="van den Hondel C.A."/>
            <person name="Visser J."/>
            <person name="Oliver S.G."/>
            <person name="Turner G."/>
        </authorList>
    </citation>
    <scope>GENOME REANNOTATION</scope>
    <source>
        <strain evidence="5">FGSC A4 / ATCC 38163 / CBS 112.46 / NRRL 194 / M139</strain>
    </source>
</reference>
<dbReference type="Proteomes" id="UP000000560">
    <property type="component" value="Chromosome IV"/>
</dbReference>
<dbReference type="eggNOG" id="KOG2383">
    <property type="taxonomic scope" value="Eukaryota"/>
</dbReference>
<dbReference type="InterPro" id="IPR027417">
    <property type="entry name" value="P-loop_NTPase"/>
</dbReference>
<dbReference type="KEGG" id="ani:ANIA_07029"/>
<name>Q5AXF1_EMENI</name>
<proteinExistence type="inferred from homology"/>
<protein>
    <submittedName>
        <fullName evidence="4">Mitochondrial ATPase (Afg1), putative (AFU_orthologue AFUA_4G04130)</fullName>
    </submittedName>
</protein>
<keyword evidence="5" id="KW-1185">Reference proteome</keyword>
<dbReference type="FunFam" id="3.40.50.300:FF:001493">
    <property type="entry name" value="Mitochondrial ATPase (Afg1), putative"/>
    <property type="match status" value="1"/>
</dbReference>
<accession>Q5AXF1</accession>
<dbReference type="GO" id="GO:0006515">
    <property type="term" value="P:protein quality control for misfolded or incompletely synthesized proteins"/>
    <property type="evidence" value="ECO:0000318"/>
    <property type="project" value="GO_Central"/>
</dbReference>
<dbReference type="OrthoDB" id="548867at2759"/>
<dbReference type="Gene3D" id="3.40.50.300">
    <property type="entry name" value="P-loop containing nucleotide triphosphate hydrolases"/>
    <property type="match status" value="1"/>
</dbReference>
<evidence type="ECO:0000256" key="3">
    <source>
        <dbReference type="ARBA" id="ARBA00022840"/>
    </source>
</evidence>
<dbReference type="GO" id="GO:0016887">
    <property type="term" value="F:ATP hydrolysis activity"/>
    <property type="evidence" value="ECO:0000318"/>
    <property type="project" value="GO_Central"/>
</dbReference>
<comment type="similarity">
    <text evidence="1">Belongs to the AFG1 ATPase family.</text>
</comment>
<evidence type="ECO:0000313" key="5">
    <source>
        <dbReference type="Proteomes" id="UP000000560"/>
    </source>
</evidence>
<sequence length="653" mass="72872">MSGPSARLCAHHIAGAPSRPALIRPVAVRTSKPVFVAGCRRNFHGLRTAPSRKHNGYGWCNPGFVNHATHQRRSAATAAEVATPVKASAAEAAGPLAEYNARVEQGRLRDDPYQRQIIEQLQDLYERLKSYKAPAVVRPSIESLDAAPKKSFFGSLFGKAPAKPESSIPEDLPKGLYMYGDVGCGKTMLMDLFYETLPSNIRSKSRIHFHNFMQDVHRRMHVVKMKFGNDFDALPLVAADIAEKSSVLCFDEFQCTDVADAMILRRLLESLMSHGVVLVTTSNRHPDDLYLNGIQRQSFIPCITLLKTVLTVINLNSPTDYRKIPRPPSGVYHHPLGPEADQHAQKWFDYLGDPINDPPHPTTQEVWGRKIQVPLASGKAAKFSFQQLIGAATGAADYLELVRNYEAFIVTDVPGMTLHQRDLARRFITFIDAVYESRAKLVLTTATPLTNLFISESEVKTSLDDNGEHTDLSDAMRMMMDDLGLSMKALKTSSLFSGDEERFAFARALSRLSEMGSKEWVERGLLGKSGLDAEGKEKEKNEHEAYLKARSRWSEDNIFNPRLHIAICPVTFQFYASLWLSISGLAPDEADTCSFFILEQGQNPAALLGASDQEYWWLYKGLTGIMHLEISKLSFRYQLKFSVGQFPLVTASL</sequence>
<dbReference type="GO" id="GO:0005739">
    <property type="term" value="C:mitochondrion"/>
    <property type="evidence" value="ECO:0000318"/>
    <property type="project" value="GO_Central"/>
</dbReference>
<evidence type="ECO:0000256" key="2">
    <source>
        <dbReference type="ARBA" id="ARBA00022741"/>
    </source>
</evidence>
<dbReference type="GO" id="GO:0141164">
    <property type="term" value="P:mitochondrial protein quality control"/>
    <property type="evidence" value="ECO:0007669"/>
    <property type="project" value="EnsemblFungi"/>
</dbReference>
<gene>
    <name evidence="4" type="ORF">ANIA_07029</name>
</gene>
<dbReference type="InterPro" id="IPR005654">
    <property type="entry name" value="ATPase_AFG1-like"/>
</dbReference>
<dbReference type="InParanoid" id="Q5AXF1"/>
<organism evidence="4 5">
    <name type="scientific">Emericella nidulans (strain FGSC A4 / ATCC 38163 / CBS 112.46 / NRRL 194 / M139)</name>
    <name type="common">Aspergillus nidulans</name>
    <dbReference type="NCBI Taxonomy" id="227321"/>
    <lineage>
        <taxon>Eukaryota</taxon>
        <taxon>Fungi</taxon>
        <taxon>Dikarya</taxon>
        <taxon>Ascomycota</taxon>
        <taxon>Pezizomycotina</taxon>
        <taxon>Eurotiomycetes</taxon>
        <taxon>Eurotiomycetidae</taxon>
        <taxon>Eurotiales</taxon>
        <taxon>Aspergillaceae</taxon>
        <taxon>Aspergillus</taxon>
        <taxon>Aspergillus subgen. Nidulantes</taxon>
    </lineage>
</organism>
<keyword evidence="2" id="KW-0547">Nucleotide-binding</keyword>
<dbReference type="Pfam" id="PF03969">
    <property type="entry name" value="AFG1_ATPase"/>
    <property type="match status" value="1"/>
</dbReference>
<dbReference type="STRING" id="227321.Q5AXF1"/>
<keyword evidence="3" id="KW-0067">ATP-binding</keyword>
<accession>C8VB76</accession>
<dbReference type="AlphaFoldDB" id="Q5AXF1"/>
<dbReference type="GO" id="GO:0005743">
    <property type="term" value="C:mitochondrial inner membrane"/>
    <property type="evidence" value="ECO:0007669"/>
    <property type="project" value="EnsemblFungi"/>
</dbReference>
<dbReference type="GO" id="GO:0005524">
    <property type="term" value="F:ATP binding"/>
    <property type="evidence" value="ECO:0007669"/>
    <property type="project" value="UniProtKB-KW"/>
</dbReference>
<dbReference type="NCBIfam" id="NF040713">
    <property type="entry name" value="ZapE"/>
    <property type="match status" value="1"/>
</dbReference>
<dbReference type="PANTHER" id="PTHR12169:SF6">
    <property type="entry name" value="AFG1-LIKE ATPASE"/>
    <property type="match status" value="1"/>
</dbReference>
<evidence type="ECO:0000256" key="1">
    <source>
        <dbReference type="ARBA" id="ARBA00010322"/>
    </source>
</evidence>
<dbReference type="PANTHER" id="PTHR12169">
    <property type="entry name" value="ATPASE N2B"/>
    <property type="match status" value="1"/>
</dbReference>
<dbReference type="OMA" id="ARRFINM"/>
<dbReference type="GO" id="GO:0034599">
    <property type="term" value="P:cellular response to oxidative stress"/>
    <property type="evidence" value="ECO:0007669"/>
    <property type="project" value="EnsemblFungi"/>
</dbReference>